<dbReference type="PANTHER" id="PTHR35340">
    <property type="entry name" value="PQQ ENZYME REPEAT PROTEIN-RELATED"/>
    <property type="match status" value="1"/>
</dbReference>
<dbReference type="PANTHER" id="PTHR35340:SF5">
    <property type="entry name" value="ASST-DOMAIN-CONTAINING PROTEIN"/>
    <property type="match status" value="1"/>
</dbReference>
<evidence type="ECO:0000256" key="2">
    <source>
        <dbReference type="SAM" id="MobiDB-lite"/>
    </source>
</evidence>
<dbReference type="AlphaFoldDB" id="A0A0G4EKG3"/>
<evidence type="ECO:0000313" key="6">
    <source>
        <dbReference type="Proteomes" id="UP000041254"/>
    </source>
</evidence>
<dbReference type="GO" id="GO:0004062">
    <property type="term" value="F:aryl sulfotransferase activity"/>
    <property type="evidence" value="ECO:0007669"/>
    <property type="project" value="InterPro"/>
</dbReference>
<evidence type="ECO:0000256" key="3">
    <source>
        <dbReference type="SAM" id="SignalP"/>
    </source>
</evidence>
<dbReference type="EMBL" id="CDMY01000249">
    <property type="protein sequence ID" value="CEL96912.1"/>
    <property type="molecule type" value="Genomic_DNA"/>
</dbReference>
<protein>
    <recommendedName>
        <fullName evidence="4">SbsA Ig-like domain-containing protein</fullName>
    </recommendedName>
</protein>
<dbReference type="PhylomeDB" id="A0A0G4EKG3"/>
<evidence type="ECO:0000313" key="5">
    <source>
        <dbReference type="EMBL" id="CEL96912.1"/>
    </source>
</evidence>
<keyword evidence="6" id="KW-1185">Reference proteome</keyword>
<feature type="signal peptide" evidence="3">
    <location>
        <begin position="1"/>
        <end position="19"/>
    </location>
</feature>
<sequence>MRSGAVGLIFAAVLQLARSQQRIEAPQPSLNDIIPGNTTALSVQGLKRLTNFLPVDDRVFSRAAESGVVYIHPLPDTEDISPNTTIAISFDRPLAAEAVKGNVRVRGSKTGGHGGTLDLGDDKKTIVFESRRPFALGEAVTVTVDPFQSSRQGHRSNDIYIEGYQWSFKIAEEMPAELTERFPFIPYGAREDKDVYAPPAPAPAHPDDGRSEPHGTRGIFKTVGTVPEIMVRVPRMANSTSRGYIFTETIADPSNTIRSSLMIIDDSGQPVWVKRLPANHGWRGWSTRDLKAHPAGLLSFHSPQREGFVVLDKTYTELRVIKARGFRTNDHDVQIRDDGRVLVMGHALRHGVIGMIVQEHDSQGRVVFQWSSWDHLPNQFDDTRGMRTPNDFWDHLHPNACSWAPDGDIVISLRHTSQVVKINRRNGKVRWLLGGRSSHFTFANDHGFTYQHDARMPSPHTLTLFDNGNFHRPELSRAVEYRIDEARMVATRVWEYRNDQRTFGAATGNVQTLANGNKVVSWGGFFESFPDDAPFYTEVTRGGQKVLEMSFVNKRFQLQAYRSYRFHWEGARPKTPPQLRLTQAEDRLFYSWNGDTTTRTWRVIANGAVIDVHDKTLFEHSTVLQNGSRAGQCITYQVVALDAAGQRIRASNLVKSSACGKGSQPGGKGKGRRGQGRQETAEGKGT</sequence>
<keyword evidence="1 3" id="KW-0732">Signal</keyword>
<organism evidence="5 6">
    <name type="scientific">Vitrella brassicaformis (strain CCMP3155)</name>
    <dbReference type="NCBI Taxonomy" id="1169540"/>
    <lineage>
        <taxon>Eukaryota</taxon>
        <taxon>Sar</taxon>
        <taxon>Alveolata</taxon>
        <taxon>Colpodellida</taxon>
        <taxon>Vitrellaceae</taxon>
        <taxon>Vitrella</taxon>
    </lineage>
</organism>
<dbReference type="Pfam" id="PF05935">
    <property type="entry name" value="Arylsulfotrans"/>
    <property type="match status" value="1"/>
</dbReference>
<dbReference type="InterPro" id="IPR011044">
    <property type="entry name" value="Quino_amine_DH_bsu"/>
</dbReference>
<dbReference type="Proteomes" id="UP000041254">
    <property type="component" value="Unassembled WGS sequence"/>
</dbReference>
<dbReference type="OrthoDB" id="5427350at2759"/>
<proteinExistence type="predicted"/>
<reference evidence="5 6" key="1">
    <citation type="submission" date="2014-11" db="EMBL/GenBank/DDBJ databases">
        <authorList>
            <person name="Zhu J."/>
            <person name="Qi W."/>
            <person name="Song R."/>
        </authorList>
    </citation>
    <scope>NUCLEOTIDE SEQUENCE [LARGE SCALE GENOMIC DNA]</scope>
</reference>
<dbReference type="VEuPathDB" id="CryptoDB:Vbra_3905"/>
<name>A0A0G4EKG3_VITBC</name>
<dbReference type="STRING" id="1169540.A0A0G4EKG3"/>
<dbReference type="InterPro" id="IPR032812">
    <property type="entry name" value="SbsA_Ig"/>
</dbReference>
<evidence type="ECO:0000259" key="4">
    <source>
        <dbReference type="Pfam" id="PF13205"/>
    </source>
</evidence>
<feature type="domain" description="SbsA Ig-like" evidence="4">
    <location>
        <begin position="68"/>
        <end position="168"/>
    </location>
</feature>
<evidence type="ECO:0000256" key="1">
    <source>
        <dbReference type="ARBA" id="ARBA00022729"/>
    </source>
</evidence>
<feature type="chain" id="PRO_5005187240" description="SbsA Ig-like domain-containing protein" evidence="3">
    <location>
        <begin position="20"/>
        <end position="686"/>
    </location>
</feature>
<feature type="region of interest" description="Disordered" evidence="2">
    <location>
        <begin position="193"/>
        <end position="219"/>
    </location>
</feature>
<dbReference type="Pfam" id="PF13205">
    <property type="entry name" value="Big_5"/>
    <property type="match status" value="1"/>
</dbReference>
<gene>
    <name evidence="5" type="ORF">Vbra_3905</name>
</gene>
<dbReference type="InParanoid" id="A0A0G4EKG3"/>
<dbReference type="SUPFAM" id="SSF50969">
    <property type="entry name" value="YVTN repeat-like/Quinoprotein amine dehydrogenase"/>
    <property type="match status" value="1"/>
</dbReference>
<feature type="region of interest" description="Disordered" evidence="2">
    <location>
        <begin position="656"/>
        <end position="686"/>
    </location>
</feature>
<feature type="compositionally biased region" description="Basic and acidic residues" evidence="2">
    <location>
        <begin position="205"/>
        <end position="215"/>
    </location>
</feature>
<dbReference type="InterPro" id="IPR010262">
    <property type="entry name" value="Arylsulfotransferase_bact"/>
</dbReference>
<accession>A0A0G4EKG3</accession>
<dbReference type="InterPro" id="IPR053143">
    <property type="entry name" value="Arylsulfate_ST"/>
</dbReference>